<proteinExistence type="predicted"/>
<sequence length="40" mass="4469">MTTTSPNEWLDDAITVGKIREIPFEEITKEEIIGDGSFGK</sequence>
<organism evidence="1 2">
    <name type="scientific">Ambispora leptoticha</name>
    <dbReference type="NCBI Taxonomy" id="144679"/>
    <lineage>
        <taxon>Eukaryota</taxon>
        <taxon>Fungi</taxon>
        <taxon>Fungi incertae sedis</taxon>
        <taxon>Mucoromycota</taxon>
        <taxon>Glomeromycotina</taxon>
        <taxon>Glomeromycetes</taxon>
        <taxon>Archaeosporales</taxon>
        <taxon>Ambisporaceae</taxon>
        <taxon>Ambispora</taxon>
    </lineage>
</organism>
<keyword evidence="2" id="KW-1185">Reference proteome</keyword>
<protein>
    <submittedName>
        <fullName evidence="1">12830_t:CDS:1</fullName>
    </submittedName>
</protein>
<evidence type="ECO:0000313" key="1">
    <source>
        <dbReference type="EMBL" id="CAG8744483.1"/>
    </source>
</evidence>
<evidence type="ECO:0000313" key="2">
    <source>
        <dbReference type="Proteomes" id="UP000789508"/>
    </source>
</evidence>
<gene>
    <name evidence="1" type="ORF">ALEPTO_LOCUS13082</name>
</gene>
<name>A0A9N9IP15_9GLOM</name>
<feature type="non-terminal residue" evidence="1">
    <location>
        <position position="40"/>
    </location>
</feature>
<reference evidence="1" key="1">
    <citation type="submission" date="2021-06" db="EMBL/GenBank/DDBJ databases">
        <authorList>
            <person name="Kallberg Y."/>
            <person name="Tangrot J."/>
            <person name="Rosling A."/>
        </authorList>
    </citation>
    <scope>NUCLEOTIDE SEQUENCE</scope>
    <source>
        <strain evidence="1">FL130A</strain>
    </source>
</reference>
<accession>A0A9N9IP15</accession>
<comment type="caution">
    <text evidence="1">The sequence shown here is derived from an EMBL/GenBank/DDBJ whole genome shotgun (WGS) entry which is preliminary data.</text>
</comment>
<dbReference type="AlphaFoldDB" id="A0A9N9IP15"/>
<dbReference type="Proteomes" id="UP000789508">
    <property type="component" value="Unassembled WGS sequence"/>
</dbReference>
<dbReference type="EMBL" id="CAJVPS010037022">
    <property type="protein sequence ID" value="CAG8744483.1"/>
    <property type="molecule type" value="Genomic_DNA"/>
</dbReference>